<dbReference type="PROSITE" id="PS50222">
    <property type="entry name" value="EF_HAND_2"/>
    <property type="match status" value="2"/>
</dbReference>
<keyword evidence="5" id="KW-1185">Reference proteome</keyword>
<feature type="chain" id="PRO_5021295177" evidence="2">
    <location>
        <begin position="20"/>
        <end position="156"/>
    </location>
</feature>
<evidence type="ECO:0000256" key="1">
    <source>
        <dbReference type="SAM" id="MobiDB-lite"/>
    </source>
</evidence>
<dbReference type="Proteomes" id="UP000319931">
    <property type="component" value="Unassembled WGS sequence"/>
</dbReference>
<protein>
    <submittedName>
        <fullName evidence="4">EF-hand domain-containing protein</fullName>
    </submittedName>
</protein>
<accession>A0A502FYJ4</accession>
<dbReference type="InterPro" id="IPR002048">
    <property type="entry name" value="EF_hand_dom"/>
</dbReference>
<dbReference type="OrthoDB" id="7450668at2"/>
<feature type="compositionally biased region" description="Low complexity" evidence="1">
    <location>
        <begin position="19"/>
        <end position="36"/>
    </location>
</feature>
<name>A0A502FYJ4_9SPHN</name>
<dbReference type="EMBL" id="RCZC01000002">
    <property type="protein sequence ID" value="TPG54410.1"/>
    <property type="molecule type" value="Genomic_DNA"/>
</dbReference>
<dbReference type="Gene3D" id="1.10.238.10">
    <property type="entry name" value="EF-hand"/>
    <property type="match status" value="1"/>
</dbReference>
<sequence length="156" mass="15569">MVKFALLASAIALASPALAQDAPPATSPAPQSAPTTVDRAGPVAAPESNAARDAAIPASIVAPEAEAAAKPAAAGTPAADIINAEFGSYDKDGDGVLNVAEFDAWMVALKKASDPTTDAASPAMKTYLAEAFAQADADKSKTVTKAELTAFLSQQG</sequence>
<evidence type="ECO:0000259" key="3">
    <source>
        <dbReference type="PROSITE" id="PS50222"/>
    </source>
</evidence>
<feature type="domain" description="EF-hand" evidence="3">
    <location>
        <begin position="123"/>
        <end position="156"/>
    </location>
</feature>
<comment type="caution">
    <text evidence="4">The sequence shown here is derived from an EMBL/GenBank/DDBJ whole genome shotgun (WGS) entry which is preliminary data.</text>
</comment>
<dbReference type="AlphaFoldDB" id="A0A502FYJ4"/>
<reference evidence="4 5" key="1">
    <citation type="journal article" date="2019" name="Environ. Microbiol.">
        <title>Species interactions and distinct microbial communities in high Arctic permafrost affected cryosols are associated with the CH4 and CO2 gas fluxes.</title>
        <authorList>
            <person name="Altshuler I."/>
            <person name="Hamel J."/>
            <person name="Turney S."/>
            <person name="Magnuson E."/>
            <person name="Levesque R."/>
            <person name="Greer C."/>
            <person name="Whyte L.G."/>
        </authorList>
    </citation>
    <scope>NUCLEOTIDE SEQUENCE [LARGE SCALE GENOMIC DNA]</scope>
    <source>
        <strain evidence="4 5">E6.1</strain>
    </source>
</reference>
<feature type="region of interest" description="Disordered" evidence="1">
    <location>
        <begin position="19"/>
        <end position="51"/>
    </location>
</feature>
<dbReference type="PROSITE" id="PS00018">
    <property type="entry name" value="EF_HAND_1"/>
    <property type="match status" value="2"/>
</dbReference>
<proteinExistence type="predicted"/>
<dbReference type="SMART" id="SM00054">
    <property type="entry name" value="EFh"/>
    <property type="match status" value="2"/>
</dbReference>
<gene>
    <name evidence="4" type="ORF">EAH76_07015</name>
</gene>
<organism evidence="4 5">
    <name type="scientific">Sphingomonas glacialis</name>
    <dbReference type="NCBI Taxonomy" id="658225"/>
    <lineage>
        <taxon>Bacteria</taxon>
        <taxon>Pseudomonadati</taxon>
        <taxon>Pseudomonadota</taxon>
        <taxon>Alphaproteobacteria</taxon>
        <taxon>Sphingomonadales</taxon>
        <taxon>Sphingomonadaceae</taxon>
        <taxon>Sphingomonas</taxon>
    </lineage>
</organism>
<feature type="signal peptide" evidence="2">
    <location>
        <begin position="1"/>
        <end position="19"/>
    </location>
</feature>
<keyword evidence="2" id="KW-0732">Signal</keyword>
<dbReference type="CDD" id="cd00051">
    <property type="entry name" value="EFh"/>
    <property type="match status" value="1"/>
</dbReference>
<dbReference type="SUPFAM" id="SSF47473">
    <property type="entry name" value="EF-hand"/>
    <property type="match status" value="1"/>
</dbReference>
<dbReference type="InterPro" id="IPR011992">
    <property type="entry name" value="EF-hand-dom_pair"/>
</dbReference>
<dbReference type="InterPro" id="IPR018247">
    <property type="entry name" value="EF_Hand_1_Ca_BS"/>
</dbReference>
<dbReference type="RefSeq" id="WP_140849480.1">
    <property type="nucleotide sequence ID" value="NZ_RCZC01000002.1"/>
</dbReference>
<evidence type="ECO:0000313" key="5">
    <source>
        <dbReference type="Proteomes" id="UP000319931"/>
    </source>
</evidence>
<evidence type="ECO:0000256" key="2">
    <source>
        <dbReference type="SAM" id="SignalP"/>
    </source>
</evidence>
<evidence type="ECO:0000313" key="4">
    <source>
        <dbReference type="EMBL" id="TPG54410.1"/>
    </source>
</evidence>
<feature type="domain" description="EF-hand" evidence="3">
    <location>
        <begin position="77"/>
        <end position="112"/>
    </location>
</feature>
<dbReference type="GO" id="GO:0005509">
    <property type="term" value="F:calcium ion binding"/>
    <property type="evidence" value="ECO:0007669"/>
    <property type="project" value="InterPro"/>
</dbReference>